<dbReference type="Gene3D" id="3.30.200.20">
    <property type="entry name" value="Phosphorylase Kinase, domain 1"/>
    <property type="match status" value="1"/>
</dbReference>
<dbReference type="Gene3D" id="3.10.20.90">
    <property type="entry name" value="Phosphatidylinositol 3-kinase Catalytic Subunit, Chain A, domain 1"/>
    <property type="match status" value="1"/>
</dbReference>
<dbReference type="PANTHER" id="PTHR13902">
    <property type="entry name" value="SERINE/THREONINE-PROTEIN KINASE WNK WITH NO LYSINE -RELATED"/>
    <property type="match status" value="1"/>
</dbReference>
<keyword evidence="2" id="KW-0418">Kinase</keyword>
<dbReference type="SMART" id="SM00220">
    <property type="entry name" value="S_TKc"/>
    <property type="match status" value="1"/>
</dbReference>
<dbReference type="InterPro" id="IPR008271">
    <property type="entry name" value="Ser/Thr_kinase_AS"/>
</dbReference>
<dbReference type="PROSITE" id="PS00108">
    <property type="entry name" value="PROTEIN_KINASE_ST"/>
    <property type="match status" value="1"/>
</dbReference>
<evidence type="ECO:0000313" key="2">
    <source>
        <dbReference type="EMBL" id="KKO75776.1"/>
    </source>
</evidence>
<dbReference type="Gene3D" id="1.10.510.10">
    <property type="entry name" value="Transferase(Phosphotransferase) domain 1"/>
    <property type="match status" value="1"/>
</dbReference>
<dbReference type="VEuPathDB" id="MicrosporidiaDB:NCER_100922"/>
<dbReference type="PROSITE" id="PS50011">
    <property type="entry name" value="PROTEIN_KINASE_DOM"/>
    <property type="match status" value="1"/>
</dbReference>
<dbReference type="GeneID" id="36318750"/>
<dbReference type="SUPFAM" id="SSF56112">
    <property type="entry name" value="Protein kinase-like (PK-like)"/>
    <property type="match status" value="1"/>
</dbReference>
<dbReference type="VEuPathDB" id="MicrosporidiaDB:G9O61_00g009150"/>
<keyword evidence="3" id="KW-1185">Reference proteome</keyword>
<dbReference type="OrthoDB" id="4062651at2759"/>
<dbReference type="InterPro" id="IPR011009">
    <property type="entry name" value="Kinase-like_dom_sf"/>
</dbReference>
<protein>
    <submittedName>
        <fullName evidence="2">Ser thr protein kinase</fullName>
    </submittedName>
</protein>
<keyword evidence="2" id="KW-0808">Transferase</keyword>
<proteinExistence type="predicted"/>
<sequence>MNEKNIEEIKNIPFDNMVLDAEEVIARSEKGLPVYTEQPVQVSSDELRGTSRYKKLGILLGEGGFKKVYKAVDQIEGKEVAWNEVKISQNEYENKENNNFSKEILLLKKIKHPSILAILDYWFSKDNFIFITEIMSGGTLREYIGKIGEVNIKIIKKWAKQILEGLNYLHSQNPPVIHRDIKCENIFVDSSNGEVKIGDLGVAKERRLKRYTVVGTPQFMAREMFEGDGYNEKVDIYAFGMCLIEMATGGYPYKECDDSTDVYRYILQGVPPAALYNIKDPCLKNLILRCLVLEKDRLDARTALCHHFLDLSFECSGDCIPKESILVKPLTEPGNDMEISLLGYEGDVITFQLFFMCEAKFIKFDYNIKEDTVKNLAREMLEENVVDYTKKDVLLNMLTRGVERAIQRKENESKEVEFQMQMNVNSVELELSNLKVIDEESSLIEDSLKMPCNIKDSVDVTNKLISSDLLVDEVIAAKETPSSQNVSTAEELTCKTMVYPNKKYEVNVFIEEFASDVAEITRRSQESANNWIKILRSNDIFNTTDLKVLVDEDWDKLGLSVFITRAMKNMLYGLDQHPLKEKHLPDNANIKLYDADVTICDFLKEITEMCNKKECLSVWENKLLAQDIRTVEELKSLHQEDWDRLGLSIFSYRVMKNIIFRKGKIM</sequence>
<reference evidence="2 3" key="1">
    <citation type="journal article" date="2015" name="Environ. Microbiol.">
        <title>Genome analyses suggest the presence of polyploidy and recent human-driven expansions in eight global populations of the honeybee pathogen Nosema ceranae.</title>
        <authorList>
            <person name="Pelin A."/>
            <person name="Selman M."/>
            <person name="Aris-Brosou S."/>
            <person name="Farinelli L."/>
            <person name="Corradi N."/>
        </authorList>
    </citation>
    <scope>NUCLEOTIDE SEQUENCE [LARGE SCALE GENOMIC DNA]</scope>
    <source>
        <strain evidence="2 3">PA08 1199</strain>
    </source>
</reference>
<dbReference type="RefSeq" id="XP_024331518.1">
    <property type="nucleotide sequence ID" value="XM_024473853.1"/>
</dbReference>
<dbReference type="GO" id="GO:0004672">
    <property type="term" value="F:protein kinase activity"/>
    <property type="evidence" value="ECO:0007669"/>
    <property type="project" value="InterPro"/>
</dbReference>
<organism evidence="2 3">
    <name type="scientific">Vairimorpha ceranae</name>
    <dbReference type="NCBI Taxonomy" id="40302"/>
    <lineage>
        <taxon>Eukaryota</taxon>
        <taxon>Fungi</taxon>
        <taxon>Fungi incertae sedis</taxon>
        <taxon>Microsporidia</taxon>
        <taxon>Nosematidae</taxon>
        <taxon>Vairimorpha</taxon>
    </lineage>
</organism>
<accession>A0A0F9WEG4</accession>
<name>A0A0F9WEG4_9MICR</name>
<dbReference type="Pfam" id="PF00069">
    <property type="entry name" value="Pkinase"/>
    <property type="match status" value="1"/>
</dbReference>
<feature type="domain" description="Protein kinase" evidence="1">
    <location>
        <begin position="54"/>
        <end position="309"/>
    </location>
</feature>
<comment type="caution">
    <text evidence="2">The sequence shown here is derived from an EMBL/GenBank/DDBJ whole genome shotgun (WGS) entry which is preliminary data.</text>
</comment>
<gene>
    <name evidence="2" type="ORF">AAJ76_1200021278</name>
</gene>
<dbReference type="Proteomes" id="UP000034350">
    <property type="component" value="Unassembled WGS sequence"/>
</dbReference>
<dbReference type="VEuPathDB" id="MicrosporidiaDB:AAJ76_1200021278"/>
<evidence type="ECO:0000313" key="3">
    <source>
        <dbReference type="Proteomes" id="UP000034350"/>
    </source>
</evidence>
<dbReference type="AlphaFoldDB" id="A0A0F9WEG4"/>
<dbReference type="GO" id="GO:0005524">
    <property type="term" value="F:ATP binding"/>
    <property type="evidence" value="ECO:0007669"/>
    <property type="project" value="InterPro"/>
</dbReference>
<evidence type="ECO:0000259" key="1">
    <source>
        <dbReference type="PROSITE" id="PS50011"/>
    </source>
</evidence>
<dbReference type="InterPro" id="IPR000719">
    <property type="entry name" value="Prot_kinase_dom"/>
</dbReference>
<dbReference type="InterPro" id="IPR050588">
    <property type="entry name" value="WNK_Ser-Thr_kinase"/>
</dbReference>
<dbReference type="EMBL" id="JPQZ01000012">
    <property type="protein sequence ID" value="KKO75776.1"/>
    <property type="molecule type" value="Genomic_DNA"/>
</dbReference>